<evidence type="ECO:0000256" key="3">
    <source>
        <dbReference type="ARBA" id="ARBA00022741"/>
    </source>
</evidence>
<dbReference type="InterPro" id="IPR025121">
    <property type="entry name" value="GTPase_HflX_N"/>
</dbReference>
<dbReference type="SUPFAM" id="SSF52540">
    <property type="entry name" value="P-loop containing nucleoside triphosphate hydrolases"/>
    <property type="match status" value="1"/>
</dbReference>
<dbReference type="InterPro" id="IPR006073">
    <property type="entry name" value="GTP-bd"/>
</dbReference>
<dbReference type="PANTHER" id="PTHR10229:SF0">
    <property type="entry name" value="GTP-BINDING PROTEIN 6-RELATED"/>
    <property type="match status" value="1"/>
</dbReference>
<dbReference type="InterPro" id="IPR032305">
    <property type="entry name" value="GTP-bd_M"/>
</dbReference>
<dbReference type="Gene3D" id="6.10.250.2860">
    <property type="match status" value="1"/>
</dbReference>
<dbReference type="HAMAP" id="MF_00900">
    <property type="entry name" value="GTPase_HflX"/>
    <property type="match status" value="1"/>
</dbReference>
<feature type="binding site" evidence="7">
    <location>
        <begin position="257"/>
        <end position="260"/>
    </location>
    <ligand>
        <name>GTP</name>
        <dbReference type="ChEBI" id="CHEBI:37565"/>
    </ligand>
</feature>
<comment type="subunit">
    <text evidence="6">Monomer. Associates with the 50S ribosomal subunit.</text>
</comment>
<keyword evidence="3 6" id="KW-0547">Nucleotide-binding</keyword>
<keyword evidence="4 8" id="KW-0460">Magnesium</keyword>
<sequence length="416" mass="46971">MENKKDRAILVGLELLTSKYSMSDSLDELEHLAKALEIHTVDKVIQRAEKVSPRFYVGSGKVLEIKKMVEVLGATIVIFDDPLSPTQINNLEKELECQVIDRSFLILSIFSERAQSKQSILEVSLAQKEYMLPRLIGLGNSLSRQGGGSYNAKGPGETKLELDRRKLLKEISNIKKELVKISSENEVSRKKRKQNGIPIVALAGYTNVGKSSLMNSLSEKLNSVTEKVFEKDMLFATLDTKTKRMQKDNNPPFLLVDTVGFIKKLPHELIRSFESTLRDVIDADLLVIVADGAYFNDYQISSTLNVLNSIGASSIPKLYVLTKKEIAITEPLFNEDYIFVSNVTKENIDTLINTIYSNIYLDSRIANLKLSFNNSNVFSYLKENATILKTDYLEDGYLIKVVLSKTDQKKYEKYII</sequence>
<dbReference type="Pfam" id="PF13167">
    <property type="entry name" value="GTP-bdg_N"/>
    <property type="match status" value="1"/>
</dbReference>
<evidence type="ECO:0000313" key="11">
    <source>
        <dbReference type="EMBL" id="VEU79637.1"/>
    </source>
</evidence>
<dbReference type="Pfam" id="PF16360">
    <property type="entry name" value="GTP-bdg_M"/>
    <property type="match status" value="1"/>
</dbReference>
<dbReference type="GO" id="GO:0046872">
    <property type="term" value="F:metal ion binding"/>
    <property type="evidence" value="ECO:0007669"/>
    <property type="project" value="UniProtKB-KW"/>
</dbReference>
<evidence type="ECO:0000256" key="6">
    <source>
        <dbReference type="HAMAP-Rule" id="MF_00900"/>
    </source>
</evidence>
<dbReference type="PIRSF" id="PIRSF006809">
    <property type="entry name" value="GTP-binding_hflX_prd"/>
    <property type="match status" value="1"/>
</dbReference>
<evidence type="ECO:0000256" key="7">
    <source>
        <dbReference type="PIRSR" id="PIRSR006809-1"/>
    </source>
</evidence>
<dbReference type="FunFam" id="3.40.50.11060:FF:000001">
    <property type="entry name" value="GTPase HflX"/>
    <property type="match status" value="1"/>
</dbReference>
<dbReference type="Gene3D" id="3.40.50.300">
    <property type="entry name" value="P-loop containing nucleotide triphosphate hydrolases"/>
    <property type="match status" value="1"/>
</dbReference>
<keyword evidence="5 6" id="KW-0342">GTP-binding</keyword>
<dbReference type="RefSeq" id="WP_026390532.1">
    <property type="nucleotide sequence ID" value="NZ_LR215048.1"/>
</dbReference>
<dbReference type="GO" id="GO:0003924">
    <property type="term" value="F:GTPase activity"/>
    <property type="evidence" value="ECO:0007669"/>
    <property type="project" value="UniProtKB-UniRule"/>
</dbReference>
<comment type="cofactor">
    <cofactor evidence="8">
        <name>Mg(2+)</name>
        <dbReference type="ChEBI" id="CHEBI:18420"/>
    </cofactor>
</comment>
<comment type="function">
    <text evidence="6">GTPase that associates with the 50S ribosomal subunit and may have a role during protein synthesis or ribosome biogenesis.</text>
</comment>
<dbReference type="KEGG" id="aaxa:NCTC10138_00061"/>
<dbReference type="NCBIfam" id="TIGR03156">
    <property type="entry name" value="GTP_HflX"/>
    <property type="match status" value="1"/>
</dbReference>
<keyword evidence="2 8" id="KW-0479">Metal-binding</keyword>
<dbReference type="EMBL" id="LR215048">
    <property type="protein sequence ID" value="VEU79637.1"/>
    <property type="molecule type" value="Genomic_DNA"/>
</dbReference>
<organism evidence="11 12">
    <name type="scientific">Haploplasma axanthum</name>
    <name type="common">Acholeplasma axanthum</name>
    <dbReference type="NCBI Taxonomy" id="29552"/>
    <lineage>
        <taxon>Bacteria</taxon>
        <taxon>Bacillati</taxon>
        <taxon>Mycoplasmatota</taxon>
        <taxon>Mollicutes</taxon>
        <taxon>Acholeplasmatales</taxon>
        <taxon>Acholeplasmataceae</taxon>
        <taxon>Haploplasma</taxon>
    </lineage>
</organism>
<comment type="similarity">
    <text evidence="6">Belongs to the TRAFAC class OBG-HflX-like GTPase superfamily. HflX GTPase family.</text>
</comment>
<dbReference type="STRING" id="1278311.GCA_000428705_01002"/>
<dbReference type="InterPro" id="IPR016496">
    <property type="entry name" value="GTPase_HflX"/>
</dbReference>
<dbReference type="GO" id="GO:0043022">
    <property type="term" value="F:ribosome binding"/>
    <property type="evidence" value="ECO:0007669"/>
    <property type="project" value="TreeGrafter"/>
</dbReference>
<dbReference type="GO" id="GO:0005525">
    <property type="term" value="F:GTP binding"/>
    <property type="evidence" value="ECO:0007669"/>
    <property type="project" value="UniProtKB-UniRule"/>
</dbReference>
<evidence type="ECO:0000256" key="5">
    <source>
        <dbReference type="ARBA" id="ARBA00023134"/>
    </source>
</evidence>
<dbReference type="Gene3D" id="3.40.50.11060">
    <property type="entry name" value="GTPase HflX, N-terminal domain"/>
    <property type="match status" value="1"/>
</dbReference>
<evidence type="ECO:0000256" key="1">
    <source>
        <dbReference type="ARBA" id="ARBA00022490"/>
    </source>
</evidence>
<protein>
    <recommendedName>
        <fullName evidence="6">GTPase HflX</fullName>
    </recommendedName>
    <alternativeName>
        <fullName evidence="6">GTP-binding protein HflX</fullName>
    </alternativeName>
</protein>
<dbReference type="PROSITE" id="PS51705">
    <property type="entry name" value="G_HFLX"/>
    <property type="match status" value="1"/>
</dbReference>
<proteinExistence type="inferred from homology"/>
<reference evidence="11 12" key="1">
    <citation type="submission" date="2019-01" db="EMBL/GenBank/DDBJ databases">
        <authorList>
            <consortium name="Pathogen Informatics"/>
        </authorList>
    </citation>
    <scope>NUCLEOTIDE SEQUENCE [LARGE SCALE GENOMIC DNA]</scope>
    <source>
        <strain evidence="11 12">NCTC10138</strain>
    </source>
</reference>
<dbReference type="PANTHER" id="PTHR10229">
    <property type="entry name" value="GTP-BINDING PROTEIN HFLX"/>
    <property type="match status" value="1"/>
</dbReference>
<accession>A0A449BBA5</accession>
<gene>
    <name evidence="6 11" type="primary">hflX</name>
    <name evidence="11" type="ORF">NCTC10138_00061</name>
</gene>
<keyword evidence="1 6" id="KW-0963">Cytoplasm</keyword>
<keyword evidence="9" id="KW-0175">Coiled coil</keyword>
<evidence type="ECO:0000313" key="12">
    <source>
        <dbReference type="Proteomes" id="UP000289841"/>
    </source>
</evidence>
<dbReference type="OrthoDB" id="9812272at2"/>
<dbReference type="Pfam" id="PF01926">
    <property type="entry name" value="MMR_HSR1"/>
    <property type="match status" value="1"/>
</dbReference>
<feature type="domain" description="Hflx-type G" evidence="10">
    <location>
        <begin position="198"/>
        <end position="289"/>
    </location>
</feature>
<dbReference type="InterPro" id="IPR042108">
    <property type="entry name" value="GTPase_HflX_N_sf"/>
</dbReference>
<evidence type="ECO:0000256" key="9">
    <source>
        <dbReference type="SAM" id="Coils"/>
    </source>
</evidence>
<dbReference type="CDD" id="cd01878">
    <property type="entry name" value="HflX"/>
    <property type="match status" value="1"/>
</dbReference>
<feature type="coiled-coil region" evidence="9">
    <location>
        <begin position="157"/>
        <end position="184"/>
    </location>
</feature>
<feature type="binding site" evidence="8">
    <location>
        <position position="237"/>
    </location>
    <ligand>
        <name>Mg(2+)</name>
        <dbReference type="ChEBI" id="CHEBI:18420"/>
    </ligand>
</feature>
<feature type="binding site" evidence="7">
    <location>
        <begin position="235"/>
        <end position="239"/>
    </location>
    <ligand>
        <name>GTP</name>
        <dbReference type="ChEBI" id="CHEBI:37565"/>
    </ligand>
</feature>
<dbReference type="InterPro" id="IPR030394">
    <property type="entry name" value="G_HFLX_dom"/>
</dbReference>
<evidence type="ECO:0000256" key="4">
    <source>
        <dbReference type="ARBA" id="ARBA00022842"/>
    </source>
</evidence>
<comment type="subcellular location">
    <subcellularLocation>
        <location evidence="6">Cytoplasm</location>
    </subcellularLocation>
    <text evidence="6">May associate with membranes.</text>
</comment>
<dbReference type="Proteomes" id="UP000289841">
    <property type="component" value="Chromosome"/>
</dbReference>
<feature type="binding site" evidence="8">
    <location>
        <position position="211"/>
    </location>
    <ligand>
        <name>Mg(2+)</name>
        <dbReference type="ChEBI" id="CHEBI:18420"/>
    </ligand>
</feature>
<feature type="binding site" evidence="7">
    <location>
        <begin position="204"/>
        <end position="211"/>
    </location>
    <ligand>
        <name>GTP</name>
        <dbReference type="ChEBI" id="CHEBI:37565"/>
    </ligand>
</feature>
<dbReference type="GO" id="GO:0005737">
    <property type="term" value="C:cytoplasm"/>
    <property type="evidence" value="ECO:0007669"/>
    <property type="project" value="UniProtKB-SubCell"/>
</dbReference>
<name>A0A449BBA5_HAPAX</name>
<dbReference type="AlphaFoldDB" id="A0A449BBA5"/>
<dbReference type="InterPro" id="IPR027417">
    <property type="entry name" value="P-loop_NTPase"/>
</dbReference>
<evidence type="ECO:0000259" key="10">
    <source>
        <dbReference type="PROSITE" id="PS51705"/>
    </source>
</evidence>
<keyword evidence="12" id="KW-1185">Reference proteome</keyword>
<evidence type="ECO:0000256" key="2">
    <source>
        <dbReference type="ARBA" id="ARBA00022723"/>
    </source>
</evidence>
<evidence type="ECO:0000256" key="8">
    <source>
        <dbReference type="PIRSR" id="PIRSR006809-2"/>
    </source>
</evidence>